<keyword evidence="7" id="KW-0812">Transmembrane</keyword>
<keyword evidence="10" id="KW-1185">Reference proteome</keyword>
<keyword evidence="3 6" id="KW-0378">Hydrolase</keyword>
<dbReference type="PANTHER" id="PTHR34978:SF3">
    <property type="entry name" value="SLR0241 PROTEIN"/>
    <property type="match status" value="1"/>
</dbReference>
<keyword evidence="1 6" id="KW-0645">Protease</keyword>
<dbReference type="CDD" id="cd07326">
    <property type="entry name" value="M56_BlaR1_MecR1_like"/>
    <property type="match status" value="1"/>
</dbReference>
<protein>
    <submittedName>
        <fullName evidence="9">M56 family metallopeptidase</fullName>
    </submittedName>
</protein>
<comment type="caution">
    <text evidence="9">The sequence shown here is derived from an EMBL/GenBank/DDBJ whole genome shotgun (WGS) entry which is preliminary data.</text>
</comment>
<feature type="domain" description="Peptidase M48" evidence="8">
    <location>
        <begin position="126"/>
        <end position="179"/>
    </location>
</feature>
<comment type="cofactor">
    <cofactor evidence="6">
        <name>Zn(2+)</name>
        <dbReference type="ChEBI" id="CHEBI:29105"/>
    </cofactor>
    <text evidence="6">Binds 1 zinc ion per subunit.</text>
</comment>
<comment type="similarity">
    <text evidence="6">Belongs to the peptidase M48 family.</text>
</comment>
<dbReference type="InterPro" id="IPR052173">
    <property type="entry name" value="Beta-lactam_resp_regulator"/>
</dbReference>
<dbReference type="Proteomes" id="UP001527866">
    <property type="component" value="Unassembled WGS sequence"/>
</dbReference>
<evidence type="ECO:0000256" key="1">
    <source>
        <dbReference type="ARBA" id="ARBA00022670"/>
    </source>
</evidence>
<evidence type="ECO:0000256" key="3">
    <source>
        <dbReference type="ARBA" id="ARBA00022801"/>
    </source>
</evidence>
<evidence type="ECO:0000313" key="9">
    <source>
        <dbReference type="EMBL" id="MDA2813436.1"/>
    </source>
</evidence>
<evidence type="ECO:0000256" key="7">
    <source>
        <dbReference type="SAM" id="Phobius"/>
    </source>
</evidence>
<feature type="transmembrane region" description="Helical" evidence="7">
    <location>
        <begin position="6"/>
        <end position="24"/>
    </location>
</feature>
<dbReference type="PANTHER" id="PTHR34978">
    <property type="entry name" value="POSSIBLE SENSOR-TRANSDUCER PROTEIN BLAR"/>
    <property type="match status" value="1"/>
</dbReference>
<organism evidence="9 10">
    <name type="scientific">Nocardiopsis endophytica</name>
    <dbReference type="NCBI Taxonomy" id="3018445"/>
    <lineage>
        <taxon>Bacteria</taxon>
        <taxon>Bacillati</taxon>
        <taxon>Actinomycetota</taxon>
        <taxon>Actinomycetes</taxon>
        <taxon>Streptosporangiales</taxon>
        <taxon>Nocardiopsidaceae</taxon>
        <taxon>Nocardiopsis</taxon>
    </lineage>
</organism>
<reference evidence="9 10" key="1">
    <citation type="submission" date="2023-01" db="EMBL/GenBank/DDBJ databases">
        <title>Draft genome sequence of Nocardiopsis sp. RSe5-2 isolated from halophytes.</title>
        <authorList>
            <person name="Duangmal K."/>
            <person name="Chantavorakit T."/>
        </authorList>
    </citation>
    <scope>NUCLEOTIDE SEQUENCE [LARGE SCALE GENOMIC DNA]</scope>
    <source>
        <strain evidence="9 10">RSe5-2</strain>
    </source>
</reference>
<evidence type="ECO:0000256" key="2">
    <source>
        <dbReference type="ARBA" id="ARBA00022723"/>
    </source>
</evidence>
<feature type="transmembrane region" description="Helical" evidence="7">
    <location>
        <begin position="82"/>
        <end position="106"/>
    </location>
</feature>
<dbReference type="RefSeq" id="WP_270688442.1">
    <property type="nucleotide sequence ID" value="NZ_JAQFWQ010000078.1"/>
</dbReference>
<keyword evidence="7" id="KW-0472">Membrane</keyword>
<evidence type="ECO:0000313" key="10">
    <source>
        <dbReference type="Proteomes" id="UP001527866"/>
    </source>
</evidence>
<evidence type="ECO:0000256" key="6">
    <source>
        <dbReference type="RuleBase" id="RU003983"/>
    </source>
</evidence>
<dbReference type="InterPro" id="IPR001915">
    <property type="entry name" value="Peptidase_M48"/>
</dbReference>
<evidence type="ECO:0000259" key="8">
    <source>
        <dbReference type="Pfam" id="PF01435"/>
    </source>
</evidence>
<accession>A0ABT4U911</accession>
<keyword evidence="5 6" id="KW-0482">Metalloprotease</keyword>
<keyword evidence="4 6" id="KW-0862">Zinc</keyword>
<name>A0ABT4U911_9ACTN</name>
<sequence length="294" mass="30622">MTWYTLAPALLLVVPALALARLPLPIHPAWSARLLAVLAVSAALTAVSTAGLLGGAFLAGVLPPDTVSGPERGRLLLEHGPVPAPVGVLALALLAVGAVGTALLALRWWRGMREVRRHGDGAGVVADDRPMAMAVPGRRGGVMLSRGLLRMLGRDQLSVVLRHEHAHLRHRHHVYAAAGALAAALFPPLAPVHRRLRFDLERWADEEAAAAVGDRGLVARTIAQVSLAAPGPGPSWHPGLADYQVVRRVEALLDEPPSANPVAGPALLGGTGVASGGVASTCVELHHLAFLLLL</sequence>
<dbReference type="Gene3D" id="3.30.2010.10">
    <property type="entry name" value="Metalloproteases ('zincins'), catalytic domain"/>
    <property type="match status" value="1"/>
</dbReference>
<dbReference type="EMBL" id="JAQFWQ010000078">
    <property type="protein sequence ID" value="MDA2813436.1"/>
    <property type="molecule type" value="Genomic_DNA"/>
</dbReference>
<evidence type="ECO:0000256" key="4">
    <source>
        <dbReference type="ARBA" id="ARBA00022833"/>
    </source>
</evidence>
<keyword evidence="2" id="KW-0479">Metal-binding</keyword>
<dbReference type="Pfam" id="PF01435">
    <property type="entry name" value="Peptidase_M48"/>
    <property type="match status" value="1"/>
</dbReference>
<proteinExistence type="inferred from homology"/>
<evidence type="ECO:0000256" key="5">
    <source>
        <dbReference type="ARBA" id="ARBA00023049"/>
    </source>
</evidence>
<gene>
    <name evidence="9" type="ORF">O4J56_22510</name>
</gene>
<feature type="transmembrane region" description="Helical" evidence="7">
    <location>
        <begin position="36"/>
        <end position="62"/>
    </location>
</feature>
<keyword evidence="7" id="KW-1133">Transmembrane helix</keyword>